<sequence>MALGPCREPEGRAALEMAPRGVDAWCDHVFVCRCQDPPDADSTQRFQDGGRGPNEAAATTPCAAILCTWLQDPHAYWPPLRLSPLSLTAWMAGWMEGRRLRRVAYCDDDGGDDEADDEADDDDDDGDDDSRLGRP</sequence>
<evidence type="ECO:0000256" key="1">
    <source>
        <dbReference type="SAM" id="MobiDB-lite"/>
    </source>
</evidence>
<evidence type="ECO:0000313" key="2">
    <source>
        <dbReference type="EMBL" id="PHH72716.1"/>
    </source>
</evidence>
<reference evidence="2 3" key="1">
    <citation type="submission" date="2017-06" db="EMBL/GenBank/DDBJ databases">
        <title>Ant-infecting Ophiocordyceps genomes reveal a high diversity of potential behavioral manipulation genes and a possible major role for enterotoxins.</title>
        <authorList>
            <person name="De Bekker C."/>
            <person name="Evans H.C."/>
            <person name="Brachmann A."/>
            <person name="Hughes D.P."/>
        </authorList>
    </citation>
    <scope>NUCLEOTIDE SEQUENCE [LARGE SCALE GENOMIC DNA]</scope>
    <source>
        <strain evidence="2 3">Map16</strain>
    </source>
</reference>
<feature type="region of interest" description="Disordered" evidence="1">
    <location>
        <begin position="106"/>
        <end position="135"/>
    </location>
</feature>
<gene>
    <name evidence="2" type="ORF">CDD80_4297</name>
</gene>
<keyword evidence="3" id="KW-1185">Reference proteome</keyword>
<dbReference type="EMBL" id="NJES01000398">
    <property type="protein sequence ID" value="PHH72716.1"/>
    <property type="molecule type" value="Genomic_DNA"/>
</dbReference>
<dbReference type="Proteomes" id="UP000226431">
    <property type="component" value="Unassembled WGS sequence"/>
</dbReference>
<proteinExistence type="predicted"/>
<dbReference type="AlphaFoldDB" id="A0A2C5YY83"/>
<comment type="caution">
    <text evidence="2">The sequence shown here is derived from an EMBL/GenBank/DDBJ whole genome shotgun (WGS) entry which is preliminary data.</text>
</comment>
<organism evidence="2 3">
    <name type="scientific">Ophiocordyceps camponoti-rufipedis</name>
    <dbReference type="NCBI Taxonomy" id="2004952"/>
    <lineage>
        <taxon>Eukaryota</taxon>
        <taxon>Fungi</taxon>
        <taxon>Dikarya</taxon>
        <taxon>Ascomycota</taxon>
        <taxon>Pezizomycotina</taxon>
        <taxon>Sordariomycetes</taxon>
        <taxon>Hypocreomycetidae</taxon>
        <taxon>Hypocreales</taxon>
        <taxon>Ophiocordycipitaceae</taxon>
        <taxon>Ophiocordyceps</taxon>
    </lineage>
</organism>
<evidence type="ECO:0000313" key="3">
    <source>
        <dbReference type="Proteomes" id="UP000226431"/>
    </source>
</evidence>
<name>A0A2C5YY83_9HYPO</name>
<accession>A0A2C5YY83</accession>
<feature type="compositionally biased region" description="Acidic residues" evidence="1">
    <location>
        <begin position="106"/>
        <end position="128"/>
    </location>
</feature>
<protein>
    <submittedName>
        <fullName evidence="2">Uncharacterized protein</fullName>
    </submittedName>
</protein>